<dbReference type="RefSeq" id="XP_030844801.1">
    <property type="nucleotide sequence ID" value="XM_030988941.1"/>
</dbReference>
<evidence type="ECO:0000313" key="6">
    <source>
        <dbReference type="Proteomes" id="UP000007110"/>
    </source>
</evidence>
<keyword evidence="6" id="KW-1185">Reference proteome</keyword>
<dbReference type="PROSITE" id="PS50088">
    <property type="entry name" value="ANK_REPEAT"/>
    <property type="match status" value="6"/>
</dbReference>
<dbReference type="PROSITE" id="PS50297">
    <property type="entry name" value="ANK_REP_REGION"/>
    <property type="match status" value="6"/>
</dbReference>
<dbReference type="AlphaFoldDB" id="A0A7M7P1I2"/>
<dbReference type="Gene3D" id="1.10.533.10">
    <property type="entry name" value="Death Domain, Fas"/>
    <property type="match status" value="1"/>
</dbReference>
<reference evidence="6" key="1">
    <citation type="submission" date="2015-02" db="EMBL/GenBank/DDBJ databases">
        <title>Genome sequencing for Strongylocentrotus purpuratus.</title>
        <authorList>
            <person name="Murali S."/>
            <person name="Liu Y."/>
            <person name="Vee V."/>
            <person name="English A."/>
            <person name="Wang M."/>
            <person name="Skinner E."/>
            <person name="Han Y."/>
            <person name="Muzny D.M."/>
            <person name="Worley K.C."/>
            <person name="Gibbs R.A."/>
        </authorList>
    </citation>
    <scope>NUCLEOTIDE SEQUENCE</scope>
</reference>
<dbReference type="InterPro" id="IPR002110">
    <property type="entry name" value="Ankyrin_rpt"/>
</dbReference>
<dbReference type="GO" id="GO:0007165">
    <property type="term" value="P:signal transduction"/>
    <property type="evidence" value="ECO:0007669"/>
    <property type="project" value="InterPro"/>
</dbReference>
<dbReference type="SUPFAM" id="SSF48403">
    <property type="entry name" value="Ankyrin repeat"/>
    <property type="match status" value="1"/>
</dbReference>
<feature type="repeat" description="ANK" evidence="3">
    <location>
        <begin position="143"/>
        <end position="175"/>
    </location>
</feature>
<dbReference type="InterPro" id="IPR011029">
    <property type="entry name" value="DEATH-like_dom_sf"/>
</dbReference>
<dbReference type="InParanoid" id="A0A7M7P1I2"/>
<dbReference type="InterPro" id="IPR036770">
    <property type="entry name" value="Ankyrin_rpt-contain_sf"/>
</dbReference>
<dbReference type="GeneID" id="583146"/>
<dbReference type="Gene3D" id="1.25.40.20">
    <property type="entry name" value="Ankyrin repeat-containing domain"/>
    <property type="match status" value="2"/>
</dbReference>
<dbReference type="PROSITE" id="PS50017">
    <property type="entry name" value="DEATH_DOMAIN"/>
    <property type="match status" value="1"/>
</dbReference>
<evidence type="ECO:0000259" key="4">
    <source>
        <dbReference type="PROSITE" id="PS50017"/>
    </source>
</evidence>
<dbReference type="Pfam" id="PF13637">
    <property type="entry name" value="Ank_4"/>
    <property type="match status" value="2"/>
</dbReference>
<feature type="repeat" description="ANK" evidence="3">
    <location>
        <begin position="44"/>
        <end position="76"/>
    </location>
</feature>
<accession>A0A7M7P1I2</accession>
<dbReference type="EnsemblMetazoa" id="XM_030988941">
    <property type="protein sequence ID" value="XP_030844801"/>
    <property type="gene ID" value="LOC583146"/>
</dbReference>
<dbReference type="PRINTS" id="PR01415">
    <property type="entry name" value="ANKYRIN"/>
</dbReference>
<keyword evidence="1" id="KW-0677">Repeat</keyword>
<sequence>MAERVPNEPAEVDKALLSAVINGRLNVVQYLAGQGAQIDTYDSNGKTPLHVATLQGLLEVVQYLIGKGAQVDKPTKEGTTALLFASDAGHLDVVEYLVGQGAKVEECGNNGVTPLYVASQKGHLEVVKYLAGQGAQIEESSNAGFTPLHVASQNGHLKVVEYLAGQGAQIEESSNDGFTPLHVASQEGHLDVVEYLVSQGAHVDSCNDVDATPLHVASNKGHLDVVQYLIGKGAQIDKPTKTGATAFLFASGAGHLDVVQYLTSKQADKEEASPEGITEASLGNTNFTSPRPLASKVFDIPPQGTSAAVGEVSTSTARSHLKREEGFDGVLKKVACLIPDNTKIHSLGKALGFDPAEIERYIATNTRCQHVTYNDGTLKMLRDWRDNQTDAEERPALADALKLAGLERLTDMFSRNSKVPDLQTGITQASLVNTNSTSPRPSTSASKVVDIPLQGESAAVGVVSTSTARKVSDAMLNNLARKIPVRNYDTFSERLGVEHNQAMNILESIKDGTEKF</sequence>
<evidence type="ECO:0000256" key="1">
    <source>
        <dbReference type="ARBA" id="ARBA00022737"/>
    </source>
</evidence>
<feature type="repeat" description="ANK" evidence="3">
    <location>
        <begin position="110"/>
        <end position="142"/>
    </location>
</feature>
<name>A0A7M7P1I2_STRPU</name>
<dbReference type="SMART" id="SM00248">
    <property type="entry name" value="ANK"/>
    <property type="match status" value="8"/>
</dbReference>
<dbReference type="Pfam" id="PF12796">
    <property type="entry name" value="Ank_2"/>
    <property type="match status" value="2"/>
</dbReference>
<dbReference type="KEGG" id="spu:583146"/>
<protein>
    <recommendedName>
        <fullName evidence="4">Death domain-containing protein</fullName>
    </recommendedName>
</protein>
<dbReference type="PANTHER" id="PTHR24188:SF29">
    <property type="entry name" value="GH09064P"/>
    <property type="match status" value="1"/>
</dbReference>
<evidence type="ECO:0000256" key="2">
    <source>
        <dbReference type="ARBA" id="ARBA00023043"/>
    </source>
</evidence>
<keyword evidence="2 3" id="KW-0040">ANK repeat</keyword>
<feature type="repeat" description="ANK" evidence="3">
    <location>
        <begin position="176"/>
        <end position="208"/>
    </location>
</feature>
<organism evidence="5 6">
    <name type="scientific">Strongylocentrotus purpuratus</name>
    <name type="common">Purple sea urchin</name>
    <dbReference type="NCBI Taxonomy" id="7668"/>
    <lineage>
        <taxon>Eukaryota</taxon>
        <taxon>Metazoa</taxon>
        <taxon>Echinodermata</taxon>
        <taxon>Eleutherozoa</taxon>
        <taxon>Echinozoa</taxon>
        <taxon>Echinoidea</taxon>
        <taxon>Euechinoidea</taxon>
        <taxon>Echinacea</taxon>
        <taxon>Camarodonta</taxon>
        <taxon>Echinidea</taxon>
        <taxon>Strongylocentrotidae</taxon>
        <taxon>Strongylocentrotus</taxon>
    </lineage>
</organism>
<evidence type="ECO:0000313" key="5">
    <source>
        <dbReference type="EnsemblMetazoa" id="XP_030844801"/>
    </source>
</evidence>
<dbReference type="InterPro" id="IPR000488">
    <property type="entry name" value="Death_dom"/>
</dbReference>
<dbReference type="CDD" id="cd01670">
    <property type="entry name" value="Death"/>
    <property type="match status" value="1"/>
</dbReference>
<proteinExistence type="predicted"/>
<dbReference type="OrthoDB" id="20872at2759"/>
<feature type="domain" description="Death" evidence="4">
    <location>
        <begin position="347"/>
        <end position="417"/>
    </location>
</feature>
<feature type="repeat" description="ANK" evidence="3">
    <location>
        <begin position="209"/>
        <end position="241"/>
    </location>
</feature>
<dbReference type="PANTHER" id="PTHR24188">
    <property type="entry name" value="ANKYRIN REPEAT PROTEIN"/>
    <property type="match status" value="1"/>
</dbReference>
<feature type="repeat" description="ANK" evidence="3">
    <location>
        <begin position="77"/>
        <end position="109"/>
    </location>
</feature>
<reference evidence="5" key="2">
    <citation type="submission" date="2021-01" db="UniProtKB">
        <authorList>
            <consortium name="EnsemblMetazoa"/>
        </authorList>
    </citation>
    <scope>IDENTIFICATION</scope>
</reference>
<dbReference type="Proteomes" id="UP000007110">
    <property type="component" value="Unassembled WGS sequence"/>
</dbReference>
<evidence type="ECO:0000256" key="3">
    <source>
        <dbReference type="PROSITE-ProRule" id="PRU00023"/>
    </source>
</evidence>